<dbReference type="AlphaFoldDB" id="G8YS15"/>
<sequence>MLLQSYAYYMNLFNILESQFSYVLVDAVSVTTMEPCGNFAFVAQRTTILTFTRGHRPLSHSIVATRAKLEWLPAYISYCHKHYASQRGSVLASTGCPVVGDIHQSHLIAYQVPVNRSHDPGGSQTIWISGQTHRSHLFSSD</sequence>
<dbReference type="InParanoid" id="G8YS15"/>
<dbReference type="Proteomes" id="UP000005222">
    <property type="component" value="Chromosome D"/>
</dbReference>
<reference evidence="1" key="1">
    <citation type="submission" date="2011-10" db="EMBL/GenBank/DDBJ databases">
        <authorList>
            <person name="Genoscope - CEA"/>
        </authorList>
    </citation>
    <scope>NUCLEOTIDE SEQUENCE</scope>
</reference>
<proteinExistence type="predicted"/>
<name>G8YS15_PICSO</name>
<keyword evidence="3" id="KW-1185">Reference proteome</keyword>
<gene>
    <name evidence="1" type="primary">Piso0_000973</name>
    <name evidence="1" type="ORF">GNLVRS01_PISO0C08098g</name>
    <name evidence="2" type="ORF">GNLVRS01_PISO0D08165g</name>
</gene>
<evidence type="ECO:0000313" key="2">
    <source>
        <dbReference type="EMBL" id="CCE78938.1"/>
    </source>
</evidence>
<organism evidence="1 3">
    <name type="scientific">Pichia sorbitophila (strain ATCC MYA-4447 / BCRC 22081 / CBS 7064 / NBRC 10061 / NRRL Y-12695)</name>
    <name type="common">Hybrid yeast</name>
    <dbReference type="NCBI Taxonomy" id="559304"/>
    <lineage>
        <taxon>Eukaryota</taxon>
        <taxon>Fungi</taxon>
        <taxon>Dikarya</taxon>
        <taxon>Ascomycota</taxon>
        <taxon>Saccharomycotina</taxon>
        <taxon>Pichiomycetes</taxon>
        <taxon>Debaryomycetaceae</taxon>
        <taxon>Millerozyma</taxon>
    </lineage>
</organism>
<reference evidence="3" key="2">
    <citation type="journal article" date="2012" name="G3 (Bethesda)">
        <title>Pichia sorbitophila, an interspecies yeast hybrid reveals early steps of genome resolution following polyploidization.</title>
        <authorList>
            <person name="Leh Louis V."/>
            <person name="Despons L."/>
            <person name="Friedrich A."/>
            <person name="Martin T."/>
            <person name="Durrens P."/>
            <person name="Casaregola S."/>
            <person name="Neuveglise C."/>
            <person name="Fairhead C."/>
            <person name="Marck C."/>
            <person name="Cruz J.A."/>
            <person name="Straub M.L."/>
            <person name="Kugler V."/>
            <person name="Sacerdot C."/>
            <person name="Uzunov Z."/>
            <person name="Thierry A."/>
            <person name="Weiss S."/>
            <person name="Bleykasten C."/>
            <person name="De Montigny J."/>
            <person name="Jacques N."/>
            <person name="Jung P."/>
            <person name="Lemaire M."/>
            <person name="Mallet S."/>
            <person name="Morel G."/>
            <person name="Richard G.F."/>
            <person name="Sarkar A."/>
            <person name="Savel G."/>
            <person name="Schacherer J."/>
            <person name="Seret M.L."/>
            <person name="Talla E."/>
            <person name="Samson G."/>
            <person name="Jubin C."/>
            <person name="Poulain J."/>
            <person name="Vacherie B."/>
            <person name="Barbe V."/>
            <person name="Pelletier E."/>
            <person name="Sherman D.J."/>
            <person name="Westhof E."/>
            <person name="Weissenbach J."/>
            <person name="Baret P.V."/>
            <person name="Wincker P."/>
            <person name="Gaillardin C."/>
            <person name="Dujon B."/>
            <person name="Souciet J.L."/>
        </authorList>
    </citation>
    <scope>NUCLEOTIDE SEQUENCE [LARGE SCALE GENOMIC DNA]</scope>
    <source>
        <strain evidence="3">ATCC MYA-4447 / BCRC 22081 / CBS 7064 / NBRC 10061 / NRRL Y-12695</strain>
    </source>
</reference>
<evidence type="ECO:0000313" key="1">
    <source>
        <dbReference type="EMBL" id="CCE78352.1"/>
    </source>
</evidence>
<dbReference type="HOGENOM" id="CLU_1825980_0_0_1"/>
<dbReference type="EMBL" id="FO082056">
    <property type="protein sequence ID" value="CCE78938.1"/>
    <property type="molecule type" value="Genomic_DNA"/>
</dbReference>
<protein>
    <submittedName>
        <fullName evidence="1">Piso0_000973 protein</fullName>
    </submittedName>
</protein>
<evidence type="ECO:0000313" key="3">
    <source>
        <dbReference type="Proteomes" id="UP000005222"/>
    </source>
</evidence>
<dbReference type="Proteomes" id="UP000005222">
    <property type="component" value="Chromosome C"/>
</dbReference>
<accession>G8YS15</accession>
<dbReference type="EMBL" id="FO082057">
    <property type="protein sequence ID" value="CCE78352.1"/>
    <property type="molecule type" value="Genomic_DNA"/>
</dbReference>